<dbReference type="InterPro" id="IPR007157">
    <property type="entry name" value="PspA_VIPP1"/>
</dbReference>
<evidence type="ECO:0000256" key="2">
    <source>
        <dbReference type="SAM" id="Coils"/>
    </source>
</evidence>
<comment type="similarity">
    <text evidence="1">Belongs to the PspA/Vipp/IM30 family.</text>
</comment>
<evidence type="ECO:0008006" key="5">
    <source>
        <dbReference type="Google" id="ProtNLM"/>
    </source>
</evidence>
<reference evidence="4" key="1">
    <citation type="submission" date="2021-01" db="EMBL/GenBank/DDBJ databases">
        <authorList>
            <person name="Corre E."/>
            <person name="Pelletier E."/>
            <person name="Niang G."/>
            <person name="Scheremetjew M."/>
            <person name="Finn R."/>
            <person name="Kale V."/>
            <person name="Holt S."/>
            <person name="Cochrane G."/>
            <person name="Meng A."/>
            <person name="Brown T."/>
            <person name="Cohen L."/>
        </authorList>
    </citation>
    <scope>NUCLEOTIDE SEQUENCE</scope>
    <source>
        <strain evidence="4">SAG 11-49</strain>
    </source>
</reference>
<accession>A0A7S0WW75</accession>
<dbReference type="Pfam" id="PF04012">
    <property type="entry name" value="PspA_IM30"/>
    <property type="match status" value="1"/>
</dbReference>
<dbReference type="PANTHER" id="PTHR31088">
    <property type="entry name" value="MEMBRANE-ASSOCIATED PROTEIN VIPP1, CHLOROPLASTIC"/>
    <property type="match status" value="1"/>
</dbReference>
<feature type="region of interest" description="Disordered" evidence="3">
    <location>
        <begin position="1"/>
        <end position="28"/>
    </location>
</feature>
<dbReference type="PANTHER" id="PTHR31088:SF6">
    <property type="entry name" value="PHAGE SHOCK PROTEIN A"/>
    <property type="match status" value="1"/>
</dbReference>
<protein>
    <recommendedName>
        <fullName evidence="5">PspA/IM30 family protein</fullName>
    </recommendedName>
</protein>
<keyword evidence="2" id="KW-0175">Coiled coil</keyword>
<evidence type="ECO:0000313" key="4">
    <source>
        <dbReference type="EMBL" id="CAD8686427.1"/>
    </source>
</evidence>
<name>A0A7S0WW75_9CHLO</name>
<evidence type="ECO:0000256" key="3">
    <source>
        <dbReference type="SAM" id="MobiDB-lite"/>
    </source>
</evidence>
<feature type="compositionally biased region" description="Low complexity" evidence="3">
    <location>
        <begin position="1"/>
        <end position="18"/>
    </location>
</feature>
<organism evidence="4">
    <name type="scientific">Chlamydomonas leiostraca</name>
    <dbReference type="NCBI Taxonomy" id="1034604"/>
    <lineage>
        <taxon>Eukaryota</taxon>
        <taxon>Viridiplantae</taxon>
        <taxon>Chlorophyta</taxon>
        <taxon>core chlorophytes</taxon>
        <taxon>Chlorophyceae</taxon>
        <taxon>CS clade</taxon>
        <taxon>Chlamydomonadales</taxon>
        <taxon>Chlamydomonadaceae</taxon>
        <taxon>Chlamydomonas</taxon>
    </lineage>
</organism>
<sequence length="301" mass="33019">MQQAVRMSRSMASSSGRSLVAAPARPTGPVRSRKTVVVQANLFARVTRLISSYANNIVTTAEDPEKLLDQVVNEMQEDLIKMRQAAAQVMASQKQLEAKYKQAQMTADDWLRRAELAVGKGEDDLAKEALKRRKSYQENADQMKMQLEQQQKATDQLLANTRMLEAKLAEAKSKKETLKARAASAKTSKQIQEMVGSLNTSNAVVAFDKMEEKVMALEAEAQSTSALASPDALEARFAALEGSSGVEDDLAVLKQAARTGQPGSLPLPRFEDVVQGQGQAQGVRSDAIEAELRELRRRARE</sequence>
<gene>
    <name evidence="4" type="ORF">CLEI1391_LOCUS12897</name>
</gene>
<proteinExistence type="inferred from homology"/>
<dbReference type="EMBL" id="HBFB01022858">
    <property type="protein sequence ID" value="CAD8686427.1"/>
    <property type="molecule type" value="Transcribed_RNA"/>
</dbReference>
<evidence type="ECO:0000256" key="1">
    <source>
        <dbReference type="ARBA" id="ARBA00043985"/>
    </source>
</evidence>
<dbReference type="AlphaFoldDB" id="A0A7S0WW75"/>
<feature type="coiled-coil region" evidence="2">
    <location>
        <begin position="93"/>
        <end position="227"/>
    </location>
</feature>